<evidence type="ECO:0000256" key="2">
    <source>
        <dbReference type="ARBA" id="ARBA00013369"/>
    </source>
</evidence>
<comment type="similarity">
    <text evidence="1 5">Belongs to the polyhedrin family.</text>
</comment>
<proteinExistence type="inferred from homology"/>
<evidence type="ECO:0000256" key="4">
    <source>
        <dbReference type="ARBA" id="ARBA00030662"/>
    </source>
</evidence>
<dbReference type="InterPro" id="IPR001746">
    <property type="entry name" value="Polyhedrin"/>
</dbReference>
<accession>A0A068F1D7</accession>
<organism evidence="6">
    <name type="scientific">Lymantria dispar multicapsid nuclear polyhedrosis virus</name>
    <name type="common">LdMNPV</name>
    <dbReference type="NCBI Taxonomy" id="10449"/>
    <lineage>
        <taxon>Viruses</taxon>
        <taxon>Viruses incertae sedis</taxon>
        <taxon>Naldaviricetes</taxon>
        <taxon>Lefavirales</taxon>
        <taxon>Baculoviridae</taxon>
        <taxon>Alphabaculovirus</taxon>
        <taxon>Alphabaculovirus lydisparis</taxon>
    </lineage>
</organism>
<name>A0A068F1D7_NPVLD</name>
<evidence type="ECO:0000256" key="3">
    <source>
        <dbReference type="ARBA" id="ARBA00023282"/>
    </source>
</evidence>
<sequence length="254" mass="29923">FWKNQIHRKMHNFYNYSPALGKTYVYDNKYYKNLGTVIKQAKRQKHLEQHEIEERSLDHLDRYLVAEDPFYGPGKNQKLALFKEIRNVKPDTMKLVVNWSGKEFLRETWTRFMEDSFPVVNDQEAMDIYLTINVRPTRPNRCYKFVAQHALRCDEGYVPHEVIRIVEPSTVENNQYRISLANRGGGCPIRNLHSAYTTSFEHFLNSVIWDNFYKPIVYVGTTSAEEEEILLEVSLVFKIKEFAPDAPLFQGPAY</sequence>
<evidence type="ECO:0000256" key="1">
    <source>
        <dbReference type="ARBA" id="ARBA00007016"/>
    </source>
</evidence>
<comment type="function">
    <text evidence="5">Major component of the virus occlusion bodies, which are large proteinaceous structures (polyhedra), that protect the virus from the outside environment for extended periods until they are ingested by insect larvae.</text>
</comment>
<dbReference type="Pfam" id="PF00738">
    <property type="entry name" value="Polyhedrin"/>
    <property type="match status" value="1"/>
</dbReference>
<feature type="non-terminal residue" evidence="6">
    <location>
        <position position="1"/>
    </location>
</feature>
<dbReference type="GO" id="GO:0039679">
    <property type="term" value="C:viral occlusion body"/>
    <property type="evidence" value="ECO:0007669"/>
    <property type="project" value="UniProtKB-KW"/>
</dbReference>
<dbReference type="EMBL" id="KJ685904">
    <property type="protein sequence ID" value="AID57535.1"/>
    <property type="molecule type" value="Genomic_DNA"/>
</dbReference>
<dbReference type="GO" id="GO:0005198">
    <property type="term" value="F:structural molecule activity"/>
    <property type="evidence" value="ECO:0007669"/>
    <property type="project" value="InterPro"/>
</dbReference>
<protein>
    <recommendedName>
        <fullName evidence="2 5">Polyhedrin</fullName>
    </recommendedName>
    <alternativeName>
        <fullName evidence="4 5">Major occlusion protein</fullName>
    </alternativeName>
</protein>
<gene>
    <name evidence="6" type="primary">polh</name>
</gene>
<reference evidence="6" key="1">
    <citation type="submission" date="2014-04" db="EMBL/GenBank/DDBJ databases">
        <authorList>
            <person name="Bakhvalov S.A."/>
            <person name="Morozova O.V."/>
        </authorList>
    </citation>
    <scope>NUCLEOTIDE SEQUENCE</scope>
    <source>
        <strain evidence="6">Chistoozernyi</strain>
    </source>
</reference>
<evidence type="ECO:0000313" key="6">
    <source>
        <dbReference type="EMBL" id="AID57535.1"/>
    </source>
</evidence>
<organismHost>
    <name type="scientific">Lepidoptera</name>
    <name type="common">moths &amp; butterflies</name>
    <dbReference type="NCBI Taxonomy" id="7088"/>
</organismHost>
<keyword evidence="3 5" id="KW-0842">Viral occlusion body</keyword>
<evidence type="ECO:0000256" key="5">
    <source>
        <dbReference type="RuleBase" id="RU004950"/>
    </source>
</evidence>